<sequence length="173" mass="17959">MNAAPNARLRRANALSVLALAGLLAVALSACAPEPDEIAGAPEKGTPAPEATSWTEPETEFDPNVKSTDLPDGFPSEAFPVPDGATVDDAGARSEFEWFVVFSAADGEAADALWNQIIDDGDFSVDDESRNDDGGRSALLINAELTVSATTIPDTDGSVLLSYDLSSADDSAE</sequence>
<feature type="signal peptide" evidence="2">
    <location>
        <begin position="1"/>
        <end position="32"/>
    </location>
</feature>
<evidence type="ECO:0000256" key="2">
    <source>
        <dbReference type="SAM" id="SignalP"/>
    </source>
</evidence>
<name>A0A939QDS5_9MICO</name>
<keyword evidence="2" id="KW-0732">Signal</keyword>
<evidence type="ECO:0000313" key="4">
    <source>
        <dbReference type="Proteomes" id="UP000668403"/>
    </source>
</evidence>
<evidence type="ECO:0008006" key="5">
    <source>
        <dbReference type="Google" id="ProtNLM"/>
    </source>
</evidence>
<reference evidence="3" key="1">
    <citation type="submission" date="2021-03" db="EMBL/GenBank/DDBJ databases">
        <title>Leucobacter chromiisoli sp. nov., isolated from chromium-containing soil of chemical plant.</title>
        <authorList>
            <person name="Xu Z."/>
        </authorList>
    </citation>
    <scope>NUCLEOTIDE SEQUENCE</scope>
    <source>
        <strain evidence="3">K 70/01</strain>
    </source>
</reference>
<evidence type="ECO:0000313" key="3">
    <source>
        <dbReference type="EMBL" id="MBO2989956.1"/>
    </source>
</evidence>
<dbReference type="EMBL" id="JAGFBF010000005">
    <property type="protein sequence ID" value="MBO2989956.1"/>
    <property type="molecule type" value="Genomic_DNA"/>
</dbReference>
<feature type="region of interest" description="Disordered" evidence="1">
    <location>
        <begin position="36"/>
        <end position="81"/>
    </location>
</feature>
<dbReference type="Proteomes" id="UP000668403">
    <property type="component" value="Unassembled WGS sequence"/>
</dbReference>
<keyword evidence="4" id="KW-1185">Reference proteome</keyword>
<gene>
    <name evidence="3" type="ORF">J4H85_08135</name>
</gene>
<evidence type="ECO:0000256" key="1">
    <source>
        <dbReference type="SAM" id="MobiDB-lite"/>
    </source>
</evidence>
<protein>
    <recommendedName>
        <fullName evidence="5">Lipoprotein</fullName>
    </recommendedName>
</protein>
<proteinExistence type="predicted"/>
<dbReference type="RefSeq" id="WP_208238577.1">
    <property type="nucleotide sequence ID" value="NZ_BAAAQU010000002.1"/>
</dbReference>
<organism evidence="3 4">
    <name type="scientific">Leucobacter tardus</name>
    <dbReference type="NCBI Taxonomy" id="501483"/>
    <lineage>
        <taxon>Bacteria</taxon>
        <taxon>Bacillati</taxon>
        <taxon>Actinomycetota</taxon>
        <taxon>Actinomycetes</taxon>
        <taxon>Micrococcales</taxon>
        <taxon>Microbacteriaceae</taxon>
        <taxon>Leucobacter</taxon>
    </lineage>
</organism>
<dbReference type="AlphaFoldDB" id="A0A939QDS5"/>
<feature type="chain" id="PRO_5037160848" description="Lipoprotein" evidence="2">
    <location>
        <begin position="33"/>
        <end position="173"/>
    </location>
</feature>
<comment type="caution">
    <text evidence="3">The sequence shown here is derived from an EMBL/GenBank/DDBJ whole genome shotgun (WGS) entry which is preliminary data.</text>
</comment>
<accession>A0A939QDS5</accession>